<reference evidence="1" key="1">
    <citation type="submission" date="2017-05" db="EMBL/GenBank/DDBJ databases">
        <authorList>
            <person name="Imhoff J.F."/>
            <person name="Rahn T."/>
            <person name="Kuenzel S."/>
            <person name="Neulinger S.C."/>
        </authorList>
    </citation>
    <scope>NUCLEOTIDE SEQUENCE</scope>
    <source>
        <strain evidence="1">DSM 4395</strain>
    </source>
</reference>
<name>A0AAJ0UHJ6_HALSE</name>
<organism evidence="1 2">
    <name type="scientific">Halochromatium salexigens</name>
    <name type="common">Chromatium salexigens</name>
    <dbReference type="NCBI Taxonomy" id="49447"/>
    <lineage>
        <taxon>Bacteria</taxon>
        <taxon>Pseudomonadati</taxon>
        <taxon>Pseudomonadota</taxon>
        <taxon>Gammaproteobacteria</taxon>
        <taxon>Chromatiales</taxon>
        <taxon>Chromatiaceae</taxon>
        <taxon>Halochromatium</taxon>
    </lineage>
</organism>
<protein>
    <recommendedName>
        <fullName evidence="3">DUF1353 domain-containing protein</fullName>
    </recommendedName>
</protein>
<comment type="caution">
    <text evidence="1">The sequence shown here is derived from an EMBL/GenBank/DDBJ whole genome shotgun (WGS) entry which is preliminary data.</text>
</comment>
<dbReference type="AlphaFoldDB" id="A0AAJ0UHJ6"/>
<evidence type="ECO:0008006" key="3">
    <source>
        <dbReference type="Google" id="ProtNLM"/>
    </source>
</evidence>
<evidence type="ECO:0000313" key="2">
    <source>
        <dbReference type="Proteomes" id="UP001296967"/>
    </source>
</evidence>
<gene>
    <name evidence="1" type="ORF">CCR82_13045</name>
</gene>
<dbReference type="RefSeq" id="WP_201246255.1">
    <property type="nucleotide sequence ID" value="NZ_NHSF01000064.1"/>
</dbReference>
<proteinExistence type="predicted"/>
<reference evidence="1" key="2">
    <citation type="journal article" date="2020" name="Microorganisms">
        <title>Osmotic Adaptation and Compatible Solute Biosynthesis of Phototrophic Bacteria as Revealed from Genome Analyses.</title>
        <authorList>
            <person name="Imhoff J.F."/>
            <person name="Rahn T."/>
            <person name="Kunzel S."/>
            <person name="Keller A."/>
            <person name="Neulinger S.C."/>
        </authorList>
    </citation>
    <scope>NUCLEOTIDE SEQUENCE</scope>
    <source>
        <strain evidence="1">DSM 4395</strain>
    </source>
</reference>
<evidence type="ECO:0000313" key="1">
    <source>
        <dbReference type="EMBL" id="MBK5931418.1"/>
    </source>
</evidence>
<sequence length="134" mass="15016">MSSFTDALLLKVHTGNLAERPFELLEAFRYWSIIGASEAEPRWITVPAGYRTDFASIPRLLWPLLPPVGRSGKAAVIHDWLCDEQPHSVDHLMAADIFNEAMTVLGEPRWRRAIMVWAVKGFGPRFCAGAGPDR</sequence>
<dbReference type="InterPro" id="IPR010767">
    <property type="entry name" value="Phage_CGC-2007_Cje0229"/>
</dbReference>
<keyword evidence="2" id="KW-1185">Reference proteome</keyword>
<dbReference type="Pfam" id="PF07087">
    <property type="entry name" value="DUF1353"/>
    <property type="match status" value="1"/>
</dbReference>
<dbReference type="Proteomes" id="UP001296967">
    <property type="component" value="Unassembled WGS sequence"/>
</dbReference>
<dbReference type="EMBL" id="NHSF01000064">
    <property type="protein sequence ID" value="MBK5931418.1"/>
    <property type="molecule type" value="Genomic_DNA"/>
</dbReference>
<accession>A0AAJ0UHJ6</accession>